<organism evidence="1">
    <name type="scientific">Myoviridae sp. ct7Sv1</name>
    <dbReference type="NCBI Taxonomy" id="2825039"/>
    <lineage>
        <taxon>Viruses</taxon>
        <taxon>Duplodnaviria</taxon>
        <taxon>Heunggongvirae</taxon>
        <taxon>Uroviricota</taxon>
        <taxon>Caudoviricetes</taxon>
    </lineage>
</organism>
<evidence type="ECO:0000313" key="1">
    <source>
        <dbReference type="EMBL" id="DAE01061.1"/>
    </source>
</evidence>
<reference evidence="1" key="1">
    <citation type="journal article" date="2021" name="Proc. Natl. Acad. Sci. U.S.A.">
        <title>A Catalog of Tens of Thousands of Viruses from Human Metagenomes Reveals Hidden Associations with Chronic Diseases.</title>
        <authorList>
            <person name="Tisza M.J."/>
            <person name="Buck C.B."/>
        </authorList>
    </citation>
    <scope>NUCLEOTIDE SEQUENCE</scope>
    <source>
        <strain evidence="1">Ct7Sv1</strain>
    </source>
</reference>
<proteinExistence type="predicted"/>
<accession>A0A8S5P350</accession>
<sequence>MRYIMNVVMKFANNTFYDFAAVLSLRNDKMVAK</sequence>
<dbReference type="EMBL" id="BK015317">
    <property type="protein sequence ID" value="DAE01061.1"/>
    <property type="molecule type" value="Genomic_DNA"/>
</dbReference>
<name>A0A8S5P350_9CAUD</name>
<protein>
    <submittedName>
        <fullName evidence="1">Uncharacterized protein</fullName>
    </submittedName>
</protein>